<dbReference type="RefSeq" id="WP_068769063.1">
    <property type="nucleotide sequence ID" value="NZ_CP109796.1"/>
</dbReference>
<dbReference type="EC" id="3.4.21.92" evidence="7 10"/>
<dbReference type="NCBIfam" id="NF009205">
    <property type="entry name" value="PRK12553.1"/>
    <property type="match status" value="1"/>
</dbReference>
<proteinExistence type="inferred from homology"/>
<evidence type="ECO:0000313" key="13">
    <source>
        <dbReference type="EMBL" id="OAM91165.1"/>
    </source>
</evidence>
<keyword evidence="14" id="KW-1185">Reference proteome</keyword>
<keyword evidence="5 7" id="KW-0720">Serine protease</keyword>
<dbReference type="PROSITE" id="PS00382">
    <property type="entry name" value="CLP_PROTEASE_HIS"/>
    <property type="match status" value="1"/>
</dbReference>
<dbReference type="GO" id="GO:0005737">
    <property type="term" value="C:cytoplasm"/>
    <property type="evidence" value="ECO:0007669"/>
    <property type="project" value="UniProtKB-SubCell"/>
</dbReference>
<gene>
    <name evidence="7" type="primary">clpP</name>
    <name evidence="13" type="ORF">AW736_04635</name>
</gene>
<feature type="active site" evidence="8">
    <location>
        <position position="99"/>
    </location>
</feature>
<dbReference type="Pfam" id="PF00574">
    <property type="entry name" value="CLP_protease"/>
    <property type="match status" value="1"/>
</dbReference>
<evidence type="ECO:0000256" key="1">
    <source>
        <dbReference type="ARBA" id="ARBA00007039"/>
    </source>
</evidence>
<dbReference type="EMBL" id="LRRQ01000039">
    <property type="protein sequence ID" value="OAM91165.1"/>
    <property type="molecule type" value="Genomic_DNA"/>
</dbReference>
<keyword evidence="2 7" id="KW-0963">Cytoplasm</keyword>
<dbReference type="HAMAP" id="MF_00444">
    <property type="entry name" value="ClpP"/>
    <property type="match status" value="1"/>
</dbReference>
<evidence type="ECO:0000256" key="3">
    <source>
        <dbReference type="ARBA" id="ARBA00022670"/>
    </source>
</evidence>
<dbReference type="FunFam" id="3.90.226.10:FF:000001">
    <property type="entry name" value="ATP-dependent Clp protease proteolytic subunit"/>
    <property type="match status" value="1"/>
</dbReference>
<dbReference type="PRINTS" id="PR00127">
    <property type="entry name" value="CLPPROTEASEP"/>
</dbReference>
<evidence type="ECO:0000256" key="10">
    <source>
        <dbReference type="RuleBase" id="RU000549"/>
    </source>
</evidence>
<dbReference type="CDD" id="cd07017">
    <property type="entry name" value="S14_ClpP_2"/>
    <property type="match status" value="1"/>
</dbReference>
<evidence type="ECO:0000256" key="5">
    <source>
        <dbReference type="ARBA" id="ARBA00022825"/>
    </source>
</evidence>
<comment type="subunit">
    <text evidence="7">Fourteen ClpP subunits assemble into 2 heptameric rings which stack back to back to give a disk-like structure with a central cavity, resembling the structure of eukaryotic proteasomes.</text>
</comment>
<dbReference type="Gene3D" id="3.90.226.10">
    <property type="entry name" value="2-enoyl-CoA Hydratase, Chain A, domain 1"/>
    <property type="match status" value="1"/>
</dbReference>
<evidence type="ECO:0000313" key="14">
    <source>
        <dbReference type="Proteomes" id="UP000078486"/>
    </source>
</evidence>
<dbReference type="InterPro" id="IPR018215">
    <property type="entry name" value="ClpP_Ser_AS"/>
</dbReference>
<dbReference type="PROSITE" id="PS00381">
    <property type="entry name" value="CLP_PROTEASE_SER"/>
    <property type="match status" value="1"/>
</dbReference>
<evidence type="ECO:0000256" key="12">
    <source>
        <dbReference type="RuleBase" id="RU003567"/>
    </source>
</evidence>
<feature type="active site" description="Nucleophile" evidence="7">
    <location>
        <position position="99"/>
    </location>
</feature>
<comment type="subcellular location">
    <subcellularLocation>
        <location evidence="7">Cytoplasm</location>
    </subcellularLocation>
</comment>
<accession>A0A178IPJ1</accession>
<dbReference type="PANTHER" id="PTHR10381:SF70">
    <property type="entry name" value="ATP-DEPENDENT CLP PROTEASE PROTEOLYTIC SUBUNIT"/>
    <property type="match status" value="1"/>
</dbReference>
<organism evidence="13 14">
    <name type="scientific">Termitidicoccus mucosus</name>
    <dbReference type="NCBI Taxonomy" id="1184151"/>
    <lineage>
        <taxon>Bacteria</taxon>
        <taxon>Pseudomonadati</taxon>
        <taxon>Verrucomicrobiota</taxon>
        <taxon>Opitutia</taxon>
        <taxon>Opitutales</taxon>
        <taxon>Opitutaceae</taxon>
        <taxon>Termitidicoccus</taxon>
    </lineage>
</organism>
<evidence type="ECO:0000256" key="6">
    <source>
        <dbReference type="ARBA" id="ARBA00034021"/>
    </source>
</evidence>
<keyword evidence="3 7" id="KW-0645">Protease</keyword>
<comment type="function">
    <text evidence="7 11">Cleaves peptides in various proteins in a process that requires ATP hydrolysis. Has a chymotrypsin-like activity. Plays a major role in the degradation of misfolded proteins.</text>
</comment>
<protein>
    <recommendedName>
        <fullName evidence="7 12">ATP-dependent Clp protease proteolytic subunit</fullName>
        <ecNumber evidence="7 10">3.4.21.92</ecNumber>
    </recommendedName>
    <alternativeName>
        <fullName evidence="7">Endopeptidase Clp</fullName>
    </alternativeName>
</protein>
<dbReference type="InterPro" id="IPR029045">
    <property type="entry name" value="ClpP/crotonase-like_dom_sf"/>
</dbReference>
<dbReference type="GO" id="GO:0009368">
    <property type="term" value="C:endopeptidase Clp complex"/>
    <property type="evidence" value="ECO:0007669"/>
    <property type="project" value="TreeGrafter"/>
</dbReference>
<evidence type="ECO:0000256" key="9">
    <source>
        <dbReference type="PROSITE-ProRule" id="PRU10086"/>
    </source>
</evidence>
<name>A0A178IPJ1_9BACT</name>
<evidence type="ECO:0000256" key="7">
    <source>
        <dbReference type="HAMAP-Rule" id="MF_00444"/>
    </source>
</evidence>
<dbReference type="InterPro" id="IPR033135">
    <property type="entry name" value="ClpP_His_AS"/>
</dbReference>
<dbReference type="InterPro" id="IPR023562">
    <property type="entry name" value="ClpP/TepA"/>
</dbReference>
<dbReference type="InterPro" id="IPR001907">
    <property type="entry name" value="ClpP"/>
</dbReference>
<dbReference type="PANTHER" id="PTHR10381">
    <property type="entry name" value="ATP-DEPENDENT CLP PROTEASE PROTEOLYTIC SUBUNIT"/>
    <property type="match status" value="1"/>
</dbReference>
<evidence type="ECO:0000256" key="8">
    <source>
        <dbReference type="PROSITE-ProRule" id="PRU10085"/>
    </source>
</evidence>
<comment type="similarity">
    <text evidence="1 7 12">Belongs to the peptidase S14 family.</text>
</comment>
<dbReference type="GO" id="GO:0006515">
    <property type="term" value="P:protein quality control for misfolded or incompletely synthesized proteins"/>
    <property type="evidence" value="ECO:0007669"/>
    <property type="project" value="TreeGrafter"/>
</dbReference>
<reference evidence="13 14" key="1">
    <citation type="submission" date="2016-01" db="EMBL/GenBank/DDBJ databases">
        <title>High potential of lignocellulose degradation of a new Verrucomicrobia species.</title>
        <authorList>
            <person name="Wang Y."/>
            <person name="Shi Y."/>
            <person name="Qiu Z."/>
            <person name="Liu S."/>
            <person name="Yang H."/>
        </authorList>
    </citation>
    <scope>NUCLEOTIDE SEQUENCE [LARGE SCALE GENOMIC DNA]</scope>
    <source>
        <strain evidence="13 14">TSB47</strain>
    </source>
</reference>
<dbReference type="AlphaFoldDB" id="A0A178IPJ1"/>
<sequence>MSYYVPLVYENTGRGERQWDIYSRLLKDRIVFIGTPIDDVVANNVIAQLLFLQMEDPKKDIHLYINSPGGVVTGGMAIYDTINFLQCDVVTYCIGMAASMATVILGAGTKGKRFALPNSRVMIHQPSGGAGGQAADIAIAAKEILRWRKVLNEVIAKHTGKDVAQIERDSDRDYYMTAQEAKDYGIVDHVVESTRQAQSIAAPSAV</sequence>
<dbReference type="NCBIfam" id="NF001368">
    <property type="entry name" value="PRK00277.1"/>
    <property type="match status" value="1"/>
</dbReference>
<evidence type="ECO:0000256" key="4">
    <source>
        <dbReference type="ARBA" id="ARBA00022801"/>
    </source>
</evidence>
<feature type="active site" evidence="7 9">
    <location>
        <position position="124"/>
    </location>
</feature>
<evidence type="ECO:0000256" key="11">
    <source>
        <dbReference type="RuleBase" id="RU000550"/>
    </source>
</evidence>
<comment type="catalytic activity">
    <reaction evidence="6 7 9">
        <text>Hydrolysis of proteins to small peptides in the presence of ATP and magnesium. alpha-casein is the usual test substrate. In the absence of ATP, only oligopeptides shorter than five residues are hydrolyzed (such as succinyl-Leu-Tyr-|-NHMec, and Leu-Tyr-Leu-|-Tyr-Trp, in which cleavage of the -Tyr-|-Leu- and -Tyr-|-Trp bonds also occurs).</text>
        <dbReference type="EC" id="3.4.21.92"/>
    </reaction>
</comment>
<dbReference type="GO" id="GO:0051117">
    <property type="term" value="F:ATPase binding"/>
    <property type="evidence" value="ECO:0007669"/>
    <property type="project" value="TreeGrafter"/>
</dbReference>
<dbReference type="GO" id="GO:0004252">
    <property type="term" value="F:serine-type endopeptidase activity"/>
    <property type="evidence" value="ECO:0007669"/>
    <property type="project" value="UniProtKB-UniRule"/>
</dbReference>
<dbReference type="SUPFAM" id="SSF52096">
    <property type="entry name" value="ClpP/crotonase"/>
    <property type="match status" value="1"/>
</dbReference>
<dbReference type="GO" id="GO:0004176">
    <property type="term" value="F:ATP-dependent peptidase activity"/>
    <property type="evidence" value="ECO:0007669"/>
    <property type="project" value="InterPro"/>
</dbReference>
<dbReference type="Proteomes" id="UP000078486">
    <property type="component" value="Unassembled WGS sequence"/>
</dbReference>
<dbReference type="OrthoDB" id="9802800at2"/>
<comment type="caution">
    <text evidence="13">The sequence shown here is derived from an EMBL/GenBank/DDBJ whole genome shotgun (WGS) entry which is preliminary data.</text>
</comment>
<dbReference type="STRING" id="1184151.AW736_04635"/>
<evidence type="ECO:0000256" key="2">
    <source>
        <dbReference type="ARBA" id="ARBA00022490"/>
    </source>
</evidence>
<keyword evidence="4 7" id="KW-0378">Hydrolase</keyword>